<dbReference type="RefSeq" id="WP_277866850.1">
    <property type="nucleotide sequence ID" value="NZ_JAKKUT010000002.1"/>
</dbReference>
<dbReference type="EC" id="2.7.1.2" evidence="3"/>
<keyword evidence="6" id="KW-1185">Reference proteome</keyword>
<evidence type="ECO:0000256" key="3">
    <source>
        <dbReference type="HAMAP-Rule" id="MF_00524"/>
    </source>
</evidence>
<protein>
    <recommendedName>
        <fullName evidence="3">Glucokinase</fullName>
        <ecNumber evidence="3">2.7.1.2</ecNumber>
    </recommendedName>
    <alternativeName>
        <fullName evidence="3">Glucose kinase</fullName>
    </alternativeName>
</protein>
<name>A0ABT6EZC7_9SYNE</name>
<organism evidence="5 6">
    <name type="scientific">Candidatus Synechococcus calcipolaris G9</name>
    <dbReference type="NCBI Taxonomy" id="1497997"/>
    <lineage>
        <taxon>Bacteria</taxon>
        <taxon>Bacillati</taxon>
        <taxon>Cyanobacteriota</taxon>
        <taxon>Cyanophyceae</taxon>
        <taxon>Synechococcales</taxon>
        <taxon>Synechococcaceae</taxon>
        <taxon>Synechococcus</taxon>
    </lineage>
</organism>
<evidence type="ECO:0000256" key="1">
    <source>
        <dbReference type="ARBA" id="ARBA00022679"/>
    </source>
</evidence>
<dbReference type="Pfam" id="PF02685">
    <property type="entry name" value="Glucokinase"/>
    <property type="match status" value="1"/>
</dbReference>
<dbReference type="HAMAP" id="MF_00524">
    <property type="entry name" value="Glucokinase"/>
    <property type="match status" value="1"/>
</dbReference>
<comment type="similarity">
    <text evidence="3 4">Belongs to the bacterial glucokinase family.</text>
</comment>
<comment type="caution">
    <text evidence="5">The sequence shown here is derived from an EMBL/GenBank/DDBJ whole genome shotgun (WGS) entry which is preliminary data.</text>
</comment>
<dbReference type="Proteomes" id="UP001154265">
    <property type="component" value="Unassembled WGS sequence"/>
</dbReference>
<evidence type="ECO:0000256" key="2">
    <source>
        <dbReference type="ARBA" id="ARBA00022777"/>
    </source>
</evidence>
<evidence type="ECO:0000313" key="6">
    <source>
        <dbReference type="Proteomes" id="UP001154265"/>
    </source>
</evidence>
<keyword evidence="3" id="KW-0963">Cytoplasm</keyword>
<keyword evidence="3" id="KW-0067">ATP-binding</keyword>
<comment type="subcellular location">
    <subcellularLocation>
        <location evidence="3">Cytoplasm</location>
    </subcellularLocation>
</comment>
<dbReference type="InterPro" id="IPR003836">
    <property type="entry name" value="Glucokinase"/>
</dbReference>
<evidence type="ECO:0000313" key="5">
    <source>
        <dbReference type="EMBL" id="MDG2990964.1"/>
    </source>
</evidence>
<reference evidence="5" key="2">
    <citation type="submission" date="2022-01" db="EMBL/GenBank/DDBJ databases">
        <authorList>
            <person name="Zivanovic Y."/>
            <person name="Moreira D."/>
            <person name="Lopez-Garcia P."/>
        </authorList>
    </citation>
    <scope>NUCLEOTIDE SEQUENCE</scope>
    <source>
        <strain evidence="5">G9</strain>
    </source>
</reference>
<gene>
    <name evidence="3" type="primary">glk</name>
    <name evidence="5" type="ORF">L3556_08495</name>
</gene>
<dbReference type="PANTHER" id="PTHR47363:SF1">
    <property type="entry name" value="GLUCOKINASE"/>
    <property type="match status" value="1"/>
</dbReference>
<keyword evidence="2 3" id="KW-0418">Kinase</keyword>
<keyword evidence="3" id="KW-0547">Nucleotide-binding</keyword>
<dbReference type="Gene3D" id="3.40.367.20">
    <property type="match status" value="1"/>
</dbReference>
<dbReference type="SUPFAM" id="SSF53067">
    <property type="entry name" value="Actin-like ATPase domain"/>
    <property type="match status" value="1"/>
</dbReference>
<comment type="catalytic activity">
    <reaction evidence="3">
        <text>D-glucose + ATP = D-glucose 6-phosphate + ADP + H(+)</text>
        <dbReference type="Rhea" id="RHEA:17825"/>
        <dbReference type="ChEBI" id="CHEBI:4167"/>
        <dbReference type="ChEBI" id="CHEBI:15378"/>
        <dbReference type="ChEBI" id="CHEBI:30616"/>
        <dbReference type="ChEBI" id="CHEBI:61548"/>
        <dbReference type="ChEBI" id="CHEBI:456216"/>
        <dbReference type="EC" id="2.7.1.2"/>
    </reaction>
</comment>
<sequence length="332" mass="35625">MTTILSGDIGGTKTILRLTQVNPPQVKVLAEETYASGDFPHLTPLIRQFLDQIPGHDPDRACLAIAGPVFNQTSQVTNLGWHLRADDMAADLNIPDLTLINDFVAIGYGILTLNRADLYVLQDRPSHDHAPIAILGAGTGLGEALLVWQGDRYQVLPLEGGHTDYPPRNPLEIGLLEYLLKKLGRVSVERVVSGQGICNIYAYLRDTGKFPESAKLAQQMSRELDAAIISDAAMAGQDPLCEKTLDMFIAAYGAEAGNLALKTLPLGGVYIAGGIAAKILAKLQDGKFLDSFVDKGRLRPLLEQLPVSIVLNPKVGLQGAHLVAASKPITAP</sequence>
<dbReference type="GO" id="GO:0004340">
    <property type="term" value="F:glucokinase activity"/>
    <property type="evidence" value="ECO:0007669"/>
    <property type="project" value="UniProtKB-EC"/>
</dbReference>
<reference evidence="5" key="1">
    <citation type="journal article" date="2022" name="Genome Biol. Evol.">
        <title>A New Gene Family Diagnostic for Intracellular Biomineralization of Amorphous Ca Carbonates by Cyanobacteria.</title>
        <authorList>
            <person name="Benzerara K."/>
            <person name="Duprat E."/>
            <person name="Bitard-Feildel T."/>
            <person name="Caumes G."/>
            <person name="Cassier-Chauvat C."/>
            <person name="Chauvat F."/>
            <person name="Dezi M."/>
            <person name="Diop S.I."/>
            <person name="Gaschignard G."/>
            <person name="Gorgen S."/>
            <person name="Gugger M."/>
            <person name="Lopez-Garcia P."/>
            <person name="Millet M."/>
            <person name="Skouri-Panet F."/>
            <person name="Moreira D."/>
            <person name="Callebaut I."/>
        </authorList>
    </citation>
    <scope>NUCLEOTIDE SEQUENCE</scope>
    <source>
        <strain evidence="5">G9</strain>
    </source>
</reference>
<proteinExistence type="inferred from homology"/>
<dbReference type="CDD" id="cd24008">
    <property type="entry name" value="ASKHA_NBD_GLK"/>
    <property type="match status" value="1"/>
</dbReference>
<accession>A0ABT6EZC7</accession>
<dbReference type="InterPro" id="IPR043129">
    <property type="entry name" value="ATPase_NBD"/>
</dbReference>
<dbReference type="EMBL" id="JAKKUT010000002">
    <property type="protein sequence ID" value="MDG2990964.1"/>
    <property type="molecule type" value="Genomic_DNA"/>
</dbReference>
<evidence type="ECO:0000256" key="4">
    <source>
        <dbReference type="RuleBase" id="RU004046"/>
    </source>
</evidence>
<keyword evidence="3" id="KW-0324">Glycolysis</keyword>
<dbReference type="PANTHER" id="PTHR47363">
    <property type="entry name" value="GLUCOKINASE"/>
    <property type="match status" value="1"/>
</dbReference>
<feature type="binding site" evidence="3">
    <location>
        <begin position="7"/>
        <end position="12"/>
    </location>
    <ligand>
        <name>ATP</name>
        <dbReference type="ChEBI" id="CHEBI:30616"/>
    </ligand>
</feature>
<dbReference type="NCBIfam" id="NF001415">
    <property type="entry name" value="PRK00292.1-2"/>
    <property type="match status" value="1"/>
</dbReference>
<dbReference type="Gene3D" id="3.30.420.40">
    <property type="match status" value="1"/>
</dbReference>
<keyword evidence="1 3" id="KW-0808">Transferase</keyword>
<dbReference type="NCBIfam" id="TIGR00749">
    <property type="entry name" value="glk"/>
    <property type="match status" value="1"/>
</dbReference>